<dbReference type="AlphaFoldDB" id="A0A921F9I0"/>
<dbReference type="Proteomes" id="UP000707535">
    <property type="component" value="Unassembled WGS sequence"/>
</dbReference>
<dbReference type="Pfam" id="PF12730">
    <property type="entry name" value="ABC2_membrane_4"/>
    <property type="match status" value="1"/>
</dbReference>
<feature type="transmembrane region" description="Helical" evidence="1">
    <location>
        <begin position="137"/>
        <end position="160"/>
    </location>
</feature>
<evidence type="ECO:0000313" key="3">
    <source>
        <dbReference type="Proteomes" id="UP000707535"/>
    </source>
</evidence>
<dbReference type="EMBL" id="DYXG01000057">
    <property type="protein sequence ID" value="HJE97127.1"/>
    <property type="molecule type" value="Genomic_DNA"/>
</dbReference>
<comment type="caution">
    <text evidence="2">The sequence shown here is derived from an EMBL/GenBank/DDBJ whole genome shotgun (WGS) entry which is preliminary data.</text>
</comment>
<feature type="transmembrane region" description="Helical" evidence="1">
    <location>
        <begin position="54"/>
        <end position="73"/>
    </location>
</feature>
<proteinExistence type="predicted"/>
<evidence type="ECO:0000256" key="1">
    <source>
        <dbReference type="SAM" id="Phobius"/>
    </source>
</evidence>
<keyword evidence="1" id="KW-1133">Transmembrane helix</keyword>
<feature type="transmembrane region" description="Helical" evidence="1">
    <location>
        <begin position="229"/>
        <end position="250"/>
    </location>
</feature>
<protein>
    <submittedName>
        <fullName evidence="2">ABC transporter permease</fullName>
    </submittedName>
</protein>
<name>A0A921F9I0_9LACO</name>
<feature type="transmembrane region" description="Helical" evidence="1">
    <location>
        <begin position="94"/>
        <end position="117"/>
    </location>
</feature>
<organism evidence="2 3">
    <name type="scientific">Ligilactobacillus acidipiscis</name>
    <dbReference type="NCBI Taxonomy" id="89059"/>
    <lineage>
        <taxon>Bacteria</taxon>
        <taxon>Bacillati</taxon>
        <taxon>Bacillota</taxon>
        <taxon>Bacilli</taxon>
        <taxon>Lactobacillales</taxon>
        <taxon>Lactobacillaceae</taxon>
        <taxon>Ligilactobacillus</taxon>
    </lineage>
</organism>
<reference evidence="2" key="2">
    <citation type="submission" date="2021-09" db="EMBL/GenBank/DDBJ databases">
        <authorList>
            <person name="Gilroy R."/>
        </authorList>
    </citation>
    <scope>NUCLEOTIDE SEQUENCE</scope>
    <source>
        <strain evidence="2">CHK174-6876</strain>
    </source>
</reference>
<sequence>MWTSLYQEFYKMNHKKVTWFAPIIMFFLMIFLGVAMGHSEERLLVMTCYGSSEWILLVLVIVGSTLFSMEFQNNAILTLLYKTASKINVYFSKLTVLFTYNVLLHVLAMVFTVILQLTPLNDHVSWLAIYQYKQPLIVNMLVTTGIDLLTSTLIISLIFLTSCLINVNSVVITLNIAIVFMGQNMSADLLNANSKLAPLVKWNPLNMCNLTTQYYNYPVYHDLSMLSNLQLIMGTLTYTVLFFLLGYLVFRKKRF</sequence>
<keyword evidence="1" id="KW-0472">Membrane</keyword>
<keyword evidence="1" id="KW-0812">Transmembrane</keyword>
<gene>
    <name evidence="2" type="ORF">K8V00_05860</name>
</gene>
<feature type="transmembrane region" description="Helical" evidence="1">
    <location>
        <begin position="17"/>
        <end position="34"/>
    </location>
</feature>
<dbReference type="PANTHER" id="PTHR37305">
    <property type="entry name" value="INTEGRAL MEMBRANE PROTEIN-RELATED"/>
    <property type="match status" value="1"/>
</dbReference>
<feature type="transmembrane region" description="Helical" evidence="1">
    <location>
        <begin position="167"/>
        <end position="186"/>
    </location>
</feature>
<reference evidence="2" key="1">
    <citation type="journal article" date="2021" name="PeerJ">
        <title>Extensive microbial diversity within the chicken gut microbiome revealed by metagenomics and culture.</title>
        <authorList>
            <person name="Gilroy R."/>
            <person name="Ravi A."/>
            <person name="Getino M."/>
            <person name="Pursley I."/>
            <person name="Horton D.L."/>
            <person name="Alikhan N.F."/>
            <person name="Baker D."/>
            <person name="Gharbi K."/>
            <person name="Hall N."/>
            <person name="Watson M."/>
            <person name="Adriaenssens E.M."/>
            <person name="Foster-Nyarko E."/>
            <person name="Jarju S."/>
            <person name="Secka A."/>
            <person name="Antonio M."/>
            <person name="Oren A."/>
            <person name="Chaudhuri R.R."/>
            <person name="La Ragione R."/>
            <person name="Hildebrand F."/>
            <person name="Pallen M.J."/>
        </authorList>
    </citation>
    <scope>NUCLEOTIDE SEQUENCE</scope>
    <source>
        <strain evidence="2">CHK174-6876</strain>
    </source>
</reference>
<accession>A0A921F9I0</accession>
<evidence type="ECO:0000313" key="2">
    <source>
        <dbReference type="EMBL" id="HJE97127.1"/>
    </source>
</evidence>
<dbReference type="PANTHER" id="PTHR37305:SF1">
    <property type="entry name" value="MEMBRANE PROTEIN"/>
    <property type="match status" value="1"/>
</dbReference>